<dbReference type="Gene3D" id="3.40.50.300">
    <property type="entry name" value="P-loop containing nucleotide triphosphate hydrolases"/>
    <property type="match status" value="1"/>
</dbReference>
<dbReference type="Pfam" id="PF13500">
    <property type="entry name" value="AAA_26"/>
    <property type="match status" value="1"/>
</dbReference>
<gene>
    <name evidence="2" type="ORF">XE10_0619</name>
</gene>
<dbReference type="GO" id="GO:0009236">
    <property type="term" value="P:cobalamin biosynthetic process"/>
    <property type="evidence" value="ECO:0007669"/>
    <property type="project" value="UniProtKB-KW"/>
</dbReference>
<dbReference type="GO" id="GO:0042242">
    <property type="term" value="F:cobyrinic acid a,c-diamide synthase activity"/>
    <property type="evidence" value="ECO:0007669"/>
    <property type="project" value="InterPro"/>
</dbReference>
<name>A0A101IWM3_9EURY</name>
<comment type="caution">
    <text evidence="2">The sequence shown here is derived from an EMBL/GenBank/DDBJ whole genome shotgun (WGS) entry which is preliminary data.</text>
</comment>
<dbReference type="InterPro" id="IPR027417">
    <property type="entry name" value="P-loop_NTPase"/>
</dbReference>
<keyword evidence="1" id="KW-0169">Cobalamin biosynthesis</keyword>
<proteinExistence type="predicted"/>
<organism evidence="2 3">
    <name type="scientific">Methanoculleus marisnigri</name>
    <dbReference type="NCBI Taxonomy" id="2198"/>
    <lineage>
        <taxon>Archaea</taxon>
        <taxon>Methanobacteriati</taxon>
        <taxon>Methanobacteriota</taxon>
        <taxon>Stenosarchaea group</taxon>
        <taxon>Methanomicrobia</taxon>
        <taxon>Methanomicrobiales</taxon>
        <taxon>Methanomicrobiaceae</taxon>
        <taxon>Methanoculleus</taxon>
    </lineage>
</organism>
<dbReference type="AlphaFoldDB" id="A0A101IWM3"/>
<dbReference type="PANTHER" id="PTHR43873">
    <property type="entry name" value="COBYRINATE A,C-DIAMIDE SYNTHASE"/>
    <property type="match status" value="1"/>
</dbReference>
<evidence type="ECO:0000313" key="3">
    <source>
        <dbReference type="Proteomes" id="UP000054598"/>
    </source>
</evidence>
<sequence>MMGEAGVRETFVRASAGADIAVVEGAMGLYDGLEGTDIASTAHVAKVLDAPVLLVVDAGGASRSVHAMVRGYAGFDPGVRVAGTIFNRIGSPRHMAMIEETKSLPVYGGIPRRKDLAVESRHLGLAMAAETGAMAGFGAVVEETCDLDGIIGLARSAPPLPALPEVPDRSEVGARVGVARDAAFCFYYA</sequence>
<feature type="non-terminal residue" evidence="2">
    <location>
        <position position="189"/>
    </location>
</feature>
<protein>
    <submittedName>
        <fullName evidence="2">Putative cobyrinic acid A,C-diamide synthase</fullName>
    </submittedName>
</protein>
<dbReference type="InterPro" id="IPR004484">
    <property type="entry name" value="CbiA/CobB_synth"/>
</dbReference>
<accession>A0A101IWM3</accession>
<dbReference type="PANTHER" id="PTHR43873:SF1">
    <property type="entry name" value="COBYRINATE A,C-DIAMIDE SYNTHASE"/>
    <property type="match status" value="1"/>
</dbReference>
<dbReference type="Proteomes" id="UP000054598">
    <property type="component" value="Unassembled WGS sequence"/>
</dbReference>
<reference evidence="3" key="1">
    <citation type="journal article" date="2015" name="MBio">
        <title>Genome-Resolved Metagenomic Analysis Reveals Roles for Candidate Phyla and Other Microbial Community Members in Biogeochemical Transformations in Oil Reservoirs.</title>
        <authorList>
            <person name="Hu P."/>
            <person name="Tom L."/>
            <person name="Singh A."/>
            <person name="Thomas B.C."/>
            <person name="Baker B.J."/>
            <person name="Piceno Y.M."/>
            <person name="Andersen G.L."/>
            <person name="Banfield J.F."/>
        </authorList>
    </citation>
    <scope>NUCLEOTIDE SEQUENCE [LARGE SCALE GENOMIC DNA]</scope>
</reference>
<evidence type="ECO:0000313" key="2">
    <source>
        <dbReference type="EMBL" id="KUL02725.1"/>
    </source>
</evidence>
<dbReference type="EMBL" id="LGHE01000050">
    <property type="protein sequence ID" value="KUL02725.1"/>
    <property type="molecule type" value="Genomic_DNA"/>
</dbReference>
<dbReference type="SUPFAM" id="SSF52540">
    <property type="entry name" value="P-loop containing nucleoside triphosphate hydrolases"/>
    <property type="match status" value="1"/>
</dbReference>
<evidence type="ECO:0000256" key="1">
    <source>
        <dbReference type="ARBA" id="ARBA00022573"/>
    </source>
</evidence>